<protein>
    <recommendedName>
        <fullName evidence="1">N-acyl amino acid synthase FeeM catalytic core domain-containing protein</fullName>
    </recommendedName>
</protein>
<dbReference type="InterPro" id="IPR016181">
    <property type="entry name" value="Acyl_CoA_acyltransferase"/>
</dbReference>
<organism evidence="2 3">
    <name type="scientific">Candidatus Dechloromonas phosphorivorans</name>
    <dbReference type="NCBI Taxonomy" id="2899244"/>
    <lineage>
        <taxon>Bacteria</taxon>
        <taxon>Pseudomonadati</taxon>
        <taxon>Pseudomonadota</taxon>
        <taxon>Betaproteobacteria</taxon>
        <taxon>Rhodocyclales</taxon>
        <taxon>Azonexaceae</taxon>
        <taxon>Dechloromonas</taxon>
    </lineage>
</organism>
<comment type="caution">
    <text evidence="2">The sequence shown here is derived from an EMBL/GenBank/DDBJ whole genome shotgun (WGS) entry which is preliminary data.</text>
</comment>
<accession>A0A9D7QJ89</accession>
<proteinExistence type="predicted"/>
<evidence type="ECO:0000313" key="2">
    <source>
        <dbReference type="EMBL" id="MBK8889187.1"/>
    </source>
</evidence>
<dbReference type="AlphaFoldDB" id="A0A9D7QJ89"/>
<sequence>MFIAAFRCLAALVPGASWRRSYVGLHQLNRELDMNMRDQDSSNLREELLPFVIRRAVNEDDLLKAVDIRHRAYDRHVPEFAASLRVPESADYDDGALVLLAEAKLDGSPLGTMRIQTNSHSPLRLEESVTLPSWLEGTSQAEATRLGVDQSAIGRLVRIALYKAYYFYCIEADIDWMVITARKPLDQLYESLMFQDVIPGGTLVPMHHVGNMPHRVMAFSVQDAFAKWAAVKHPLFTFVFQTTHPDIRLSDIAGPRFAYRRGREKARPALNA</sequence>
<dbReference type="Proteomes" id="UP000808146">
    <property type="component" value="Unassembled WGS sequence"/>
</dbReference>
<dbReference type="SUPFAM" id="SSF55729">
    <property type="entry name" value="Acyl-CoA N-acyltransferases (Nat)"/>
    <property type="match status" value="1"/>
</dbReference>
<gene>
    <name evidence="2" type="ORF">IPN75_01800</name>
</gene>
<evidence type="ECO:0000313" key="3">
    <source>
        <dbReference type="Proteomes" id="UP000808146"/>
    </source>
</evidence>
<dbReference type="Gene3D" id="3.40.630.30">
    <property type="match status" value="1"/>
</dbReference>
<reference evidence="2" key="1">
    <citation type="submission" date="2020-10" db="EMBL/GenBank/DDBJ databases">
        <title>Connecting structure to function with the recovery of over 1000 high-quality activated sludge metagenome-assembled genomes encoding full-length rRNA genes using long-read sequencing.</title>
        <authorList>
            <person name="Singleton C.M."/>
            <person name="Petriglieri F."/>
            <person name="Kristensen J.M."/>
            <person name="Kirkegaard R.H."/>
            <person name="Michaelsen T.Y."/>
            <person name="Andersen M.H."/>
            <person name="Karst S.M."/>
            <person name="Dueholm M.S."/>
            <person name="Nielsen P.H."/>
            <person name="Albertsen M."/>
        </authorList>
    </citation>
    <scope>NUCLEOTIDE SEQUENCE</scope>
    <source>
        <strain evidence="2">OdNE_18-Q3-R46-58_BAT3C.305</strain>
    </source>
</reference>
<evidence type="ECO:0000259" key="1">
    <source>
        <dbReference type="Pfam" id="PF21926"/>
    </source>
</evidence>
<dbReference type="EMBL" id="JADKBR010000001">
    <property type="protein sequence ID" value="MBK8889187.1"/>
    <property type="molecule type" value="Genomic_DNA"/>
</dbReference>
<name>A0A9D7QJ89_9RHOO</name>
<dbReference type="InterPro" id="IPR054597">
    <property type="entry name" value="FeeM_cat"/>
</dbReference>
<dbReference type="Pfam" id="PF21926">
    <property type="entry name" value="FeeM"/>
    <property type="match status" value="1"/>
</dbReference>
<feature type="domain" description="N-acyl amino acid synthase FeeM catalytic core" evidence="1">
    <location>
        <begin position="65"/>
        <end position="198"/>
    </location>
</feature>